<reference evidence="1 2" key="1">
    <citation type="journal article" date="2015" name="Stand. Genomic Sci.">
        <title>Genomic Encyclopedia of Bacterial and Archaeal Type Strains, Phase III: the genomes of soil and plant-associated and newly described type strains.</title>
        <authorList>
            <person name="Whitman W.B."/>
            <person name="Woyke T."/>
            <person name="Klenk H.P."/>
            <person name="Zhou Y."/>
            <person name="Lilburn T.G."/>
            <person name="Beck B.J."/>
            <person name="De Vos P."/>
            <person name="Vandamme P."/>
            <person name="Eisen J.A."/>
            <person name="Garrity G."/>
            <person name="Hugenholtz P."/>
            <person name="Kyrpides N.C."/>
        </authorList>
    </citation>
    <scope>NUCLEOTIDE SEQUENCE [LARGE SCALE GENOMIC DNA]</scope>
    <source>
        <strain evidence="1 2">CGMCC 1.6847</strain>
    </source>
</reference>
<evidence type="ECO:0000313" key="2">
    <source>
        <dbReference type="Proteomes" id="UP000317519"/>
    </source>
</evidence>
<accession>A0ABY3FLJ6</accession>
<organism evidence="1 2">
    <name type="scientific">Flavobacterium tiangeerense</name>
    <dbReference type="NCBI Taxonomy" id="459471"/>
    <lineage>
        <taxon>Bacteria</taxon>
        <taxon>Pseudomonadati</taxon>
        <taxon>Bacteroidota</taxon>
        <taxon>Flavobacteriia</taxon>
        <taxon>Flavobacteriales</taxon>
        <taxon>Flavobacteriaceae</taxon>
        <taxon>Flavobacterium</taxon>
    </lineage>
</organism>
<sequence length="878" mass="100963">MRITGTLLVFVIFTISLKAQILKGKITSSDQIDLITASVIIKDSANARGIKEFTVARNGAYEIKLTKAYKNLYIEVTANNYAKVGHTILNPQQGTTYTHDFTLNHETTILLKDVKIFAKKKAYTEVKDTVNFNVASYKDGSDRKIQDIIRKLPGMEVNDNTGEIKYKGKAVETVQLDGDDLFSGNYTIGTKNINVDMIDKVQALENFSSNKLLKGLEGDGKVALNLKLKKNIRDISGSLNSSLGTFKEMKTAIDTDINFLTLSSKIKSFGTISFNNVAVNYSPFDYFGNFRTQNENINTAFKNSKIISEFSYINMLDNKRTILNNSIFANYNISLKTGLNTTYKSNFYFVKDLINSLSLNETNNLINNQKFTTSDKINADKKPILFRMDFDVKHSISNTSTIDYYFIINNEKINTSSSLFQNEKDFFNTELQTENLFLKSKVQFTKRISDKKAIQITSHQTFDNLYQNFKTQSQTSDVSAIQGIQKRKAFFDLQASYLGKIKRAKYNSILGTELISNPLYSDLKTEENPLENPNINDIDFIKTKVFFNNKLDYDWGNILIISNFNNTILHQAIKNKVSNTEIKSTAILIEPDISLSYKFSRVSSFNVSLSSKVNPLIDNYNYSNDILVSNRTTIKNNLDLQLQRTAYYAIGYNLYDLSKQFLMNVSINYSENKGNFFSNLNIDQNNSQIAFLFLEEKFSTVDLNFKIEKYLPFLQSTIRFRTQYNIYDYKNLINNSELRNNISKSSRNELFLKSAFDGQLNFQNILQFNLTKNKTNANASFENQDLNNAFKLFYTPNKKWFSSLTYDFYKINKKANYSFLDLLVKYIPKNKQFSYSFNAKNILNNERFIEIRTSDYYTSNYTTNIVPRSLIITCNYSF</sequence>
<dbReference type="EMBL" id="VLKO01000004">
    <property type="protein sequence ID" value="TWI00668.1"/>
    <property type="molecule type" value="Genomic_DNA"/>
</dbReference>
<keyword evidence="2" id="KW-1185">Reference proteome</keyword>
<evidence type="ECO:0000313" key="1">
    <source>
        <dbReference type="EMBL" id="TWI00668.1"/>
    </source>
</evidence>
<dbReference type="SUPFAM" id="SSF56935">
    <property type="entry name" value="Porins"/>
    <property type="match status" value="1"/>
</dbReference>
<evidence type="ECO:0008006" key="3">
    <source>
        <dbReference type="Google" id="ProtNLM"/>
    </source>
</evidence>
<name>A0ABY3FLJ6_9FLAO</name>
<gene>
    <name evidence="1" type="ORF">IQ05_01327</name>
</gene>
<protein>
    <recommendedName>
        <fullName evidence="3">Outer membrane receptor protein involved in Fe transport</fullName>
    </recommendedName>
</protein>
<dbReference type="Proteomes" id="UP000317519">
    <property type="component" value="Unassembled WGS sequence"/>
</dbReference>
<comment type="caution">
    <text evidence="1">The sequence shown here is derived from an EMBL/GenBank/DDBJ whole genome shotgun (WGS) entry which is preliminary data.</text>
</comment>
<dbReference type="RefSeq" id="WP_144891112.1">
    <property type="nucleotide sequence ID" value="NZ_VLKO01000004.1"/>
</dbReference>
<proteinExistence type="predicted"/>